<dbReference type="Pfam" id="PF13365">
    <property type="entry name" value="Trypsin_2"/>
    <property type="match status" value="1"/>
</dbReference>
<dbReference type="InterPro" id="IPR011782">
    <property type="entry name" value="Pept_S1C_Do"/>
</dbReference>
<keyword evidence="2" id="KW-0645">Protease</keyword>
<dbReference type="EMBL" id="JAIRBT010000004">
    <property type="protein sequence ID" value="MBZ6065411.1"/>
    <property type="molecule type" value="Genomic_DNA"/>
</dbReference>
<evidence type="ECO:0000313" key="10">
    <source>
        <dbReference type="Proteomes" id="UP000774958"/>
    </source>
</evidence>
<dbReference type="PANTHER" id="PTHR22939:SF129">
    <property type="entry name" value="SERINE PROTEASE HTRA2, MITOCHONDRIAL"/>
    <property type="match status" value="1"/>
</dbReference>
<dbReference type="InterPro" id="IPR001478">
    <property type="entry name" value="PDZ"/>
</dbReference>
<dbReference type="Proteomes" id="UP000774958">
    <property type="component" value="Unassembled WGS sequence"/>
</dbReference>
<keyword evidence="10" id="KW-1185">Reference proteome</keyword>
<dbReference type="Gene3D" id="2.40.10.120">
    <property type="match status" value="1"/>
</dbReference>
<dbReference type="PROSITE" id="PS50106">
    <property type="entry name" value="PDZ"/>
    <property type="match status" value="2"/>
</dbReference>
<reference evidence="9 10" key="1">
    <citation type="submission" date="2021-09" db="EMBL/GenBank/DDBJ databases">
        <title>Aeromonas schubertii isolated from Asian sea bass.</title>
        <authorList>
            <person name="Pinpimai K."/>
        </authorList>
    </citation>
    <scope>NUCLEOTIDE SEQUENCE [LARGE SCALE GENOMIC DNA]</scope>
    <source>
        <strain evidence="9 10">CHULA2021a</strain>
    </source>
</reference>
<keyword evidence="6" id="KW-0720">Serine protease</keyword>
<feature type="chain" id="PRO_5047331133" evidence="7">
    <location>
        <begin position="27"/>
        <end position="459"/>
    </location>
</feature>
<feature type="domain" description="PDZ" evidence="8">
    <location>
        <begin position="361"/>
        <end position="451"/>
    </location>
</feature>
<dbReference type="InterPro" id="IPR001940">
    <property type="entry name" value="Peptidase_S1C"/>
</dbReference>
<evidence type="ECO:0000256" key="4">
    <source>
        <dbReference type="ARBA" id="ARBA00022737"/>
    </source>
</evidence>
<accession>A0ABS7V7P4</accession>
<dbReference type="SMART" id="SM00228">
    <property type="entry name" value="PDZ"/>
    <property type="match status" value="2"/>
</dbReference>
<dbReference type="SUPFAM" id="SSF50156">
    <property type="entry name" value="PDZ domain-like"/>
    <property type="match status" value="2"/>
</dbReference>
<dbReference type="PRINTS" id="PR00834">
    <property type="entry name" value="PROTEASES2C"/>
</dbReference>
<name>A0ABS7V7P4_9GAMM</name>
<keyword evidence="5" id="KW-0378">Hydrolase</keyword>
<sequence length="459" mass="48590">MRKSLSLLSVVALSVGMALSAAPAQAALPSLFGNSDNATNNSEMPSLAPMIEQVTPAVVNISVSGKKITRQRLPEPFRFFFGPDMPAEQVQEQPFQALGSGVIIDAKKGYVITNAHVVHEADEIKVSLKDGREFKAKKIGEDKQSDIALLQIKADNLVQIQMADSDKLRVGDYAIAIGNPFGLGQTVTSGIVSALGRSGLNIENFENFIQTDAAINSGNSGGALINLKGELIGINTAILGPNGGNIGIGFAIPSNMVRDLTEQIVKFGEVRRGQLGIQGQELTSDIAKTFGYDKQYGAFVNQVMPGSAADKAGIKAGDIIVSIDGKEIRSFGELRAKIATMGAGKQVKLGLVRDGKLQETTVTLKQADDSDVRADVLHPALDGAKLSNVTEPVSGVEISDINPRSPAAATGLQKGDIILGINRVRVNNLSELAKVLKQKSDVLALNIQRGEASLYLVIR</sequence>
<dbReference type="SUPFAM" id="SSF50494">
    <property type="entry name" value="Trypsin-like serine proteases"/>
    <property type="match status" value="1"/>
</dbReference>
<dbReference type="InterPro" id="IPR036034">
    <property type="entry name" value="PDZ_sf"/>
</dbReference>
<evidence type="ECO:0000256" key="3">
    <source>
        <dbReference type="ARBA" id="ARBA00022729"/>
    </source>
</evidence>
<dbReference type="Pfam" id="PF00595">
    <property type="entry name" value="PDZ"/>
    <property type="match status" value="2"/>
</dbReference>
<comment type="similarity">
    <text evidence="1">Belongs to the peptidase S1C family.</text>
</comment>
<keyword evidence="3 7" id="KW-0732">Signal</keyword>
<protein>
    <submittedName>
        <fullName evidence="9">Do family serine endopeptidase</fullName>
    </submittedName>
</protein>
<gene>
    <name evidence="9" type="ORF">LA374_04170</name>
</gene>
<evidence type="ECO:0000256" key="1">
    <source>
        <dbReference type="ARBA" id="ARBA00010541"/>
    </source>
</evidence>
<dbReference type="Gene3D" id="2.30.42.10">
    <property type="match status" value="2"/>
</dbReference>
<feature type="domain" description="PDZ" evidence="8">
    <location>
        <begin position="264"/>
        <end position="355"/>
    </location>
</feature>
<evidence type="ECO:0000256" key="2">
    <source>
        <dbReference type="ARBA" id="ARBA00022670"/>
    </source>
</evidence>
<evidence type="ECO:0000256" key="5">
    <source>
        <dbReference type="ARBA" id="ARBA00022801"/>
    </source>
</evidence>
<keyword evidence="4" id="KW-0677">Repeat</keyword>
<dbReference type="RefSeq" id="WP_136614178.1">
    <property type="nucleotide sequence ID" value="NZ_CP039611.1"/>
</dbReference>
<evidence type="ECO:0000313" key="9">
    <source>
        <dbReference type="EMBL" id="MBZ6065411.1"/>
    </source>
</evidence>
<comment type="caution">
    <text evidence="9">The sequence shown here is derived from an EMBL/GenBank/DDBJ whole genome shotgun (WGS) entry which is preliminary data.</text>
</comment>
<organism evidence="9 10">
    <name type="scientific">Aeromonas schubertii</name>
    <dbReference type="NCBI Taxonomy" id="652"/>
    <lineage>
        <taxon>Bacteria</taxon>
        <taxon>Pseudomonadati</taxon>
        <taxon>Pseudomonadota</taxon>
        <taxon>Gammaproteobacteria</taxon>
        <taxon>Aeromonadales</taxon>
        <taxon>Aeromonadaceae</taxon>
        <taxon>Aeromonas</taxon>
    </lineage>
</organism>
<dbReference type="NCBIfam" id="TIGR02037">
    <property type="entry name" value="degP_htrA_DO"/>
    <property type="match status" value="1"/>
</dbReference>
<dbReference type="CDD" id="cd23084">
    <property type="entry name" value="cpPDZ2_DegP-like"/>
    <property type="match status" value="1"/>
</dbReference>
<proteinExistence type="inferred from homology"/>
<dbReference type="CDD" id="cd10839">
    <property type="entry name" value="cpPDZ1_DegP-like"/>
    <property type="match status" value="1"/>
</dbReference>
<evidence type="ECO:0000259" key="8">
    <source>
        <dbReference type="PROSITE" id="PS50106"/>
    </source>
</evidence>
<evidence type="ECO:0000256" key="6">
    <source>
        <dbReference type="ARBA" id="ARBA00022825"/>
    </source>
</evidence>
<feature type="signal peptide" evidence="7">
    <location>
        <begin position="1"/>
        <end position="26"/>
    </location>
</feature>
<evidence type="ECO:0000256" key="7">
    <source>
        <dbReference type="SAM" id="SignalP"/>
    </source>
</evidence>
<dbReference type="PANTHER" id="PTHR22939">
    <property type="entry name" value="SERINE PROTEASE FAMILY S1C HTRA-RELATED"/>
    <property type="match status" value="1"/>
</dbReference>
<dbReference type="InterPro" id="IPR009003">
    <property type="entry name" value="Peptidase_S1_PA"/>
</dbReference>